<evidence type="ECO:0000313" key="1">
    <source>
        <dbReference type="EMBL" id="QCE04515.1"/>
    </source>
</evidence>
<keyword evidence="2" id="KW-1185">Reference proteome</keyword>
<organism evidence="1 2">
    <name type="scientific">Vigna unguiculata</name>
    <name type="common">Cowpea</name>
    <dbReference type="NCBI Taxonomy" id="3917"/>
    <lineage>
        <taxon>Eukaryota</taxon>
        <taxon>Viridiplantae</taxon>
        <taxon>Streptophyta</taxon>
        <taxon>Embryophyta</taxon>
        <taxon>Tracheophyta</taxon>
        <taxon>Spermatophyta</taxon>
        <taxon>Magnoliopsida</taxon>
        <taxon>eudicotyledons</taxon>
        <taxon>Gunneridae</taxon>
        <taxon>Pentapetalae</taxon>
        <taxon>rosids</taxon>
        <taxon>fabids</taxon>
        <taxon>Fabales</taxon>
        <taxon>Fabaceae</taxon>
        <taxon>Papilionoideae</taxon>
        <taxon>50 kb inversion clade</taxon>
        <taxon>NPAAA clade</taxon>
        <taxon>indigoferoid/millettioid clade</taxon>
        <taxon>Phaseoleae</taxon>
        <taxon>Vigna</taxon>
    </lineage>
</organism>
<dbReference type="Proteomes" id="UP000501690">
    <property type="component" value="Linkage Group LG8"/>
</dbReference>
<proteinExistence type="predicted"/>
<accession>A0A4D6MXA5</accession>
<protein>
    <submittedName>
        <fullName evidence="1">Uncharacterized protein</fullName>
    </submittedName>
</protein>
<gene>
    <name evidence="1" type="ORF">DEO72_LG8g2551</name>
</gene>
<dbReference type="EMBL" id="CP039352">
    <property type="protein sequence ID" value="QCE04515.1"/>
    <property type="molecule type" value="Genomic_DNA"/>
</dbReference>
<dbReference type="AlphaFoldDB" id="A0A4D6MXA5"/>
<name>A0A4D6MXA5_VIGUN</name>
<sequence>MEYLAQARVSRLGEKWRKALLLSLTRRLDKRFLPVAKGGLTQASKARSSESARFVLRVMLAQASKFKQRMDG</sequence>
<reference evidence="1 2" key="1">
    <citation type="submission" date="2019-04" db="EMBL/GenBank/DDBJ databases">
        <title>An improved genome assembly and genetic linkage map for asparagus bean, Vigna unguiculata ssp. sesquipedialis.</title>
        <authorList>
            <person name="Xia Q."/>
            <person name="Zhang R."/>
            <person name="Dong Y."/>
        </authorList>
    </citation>
    <scope>NUCLEOTIDE SEQUENCE [LARGE SCALE GENOMIC DNA]</scope>
    <source>
        <tissue evidence="1">Leaf</tissue>
    </source>
</reference>
<evidence type="ECO:0000313" key="2">
    <source>
        <dbReference type="Proteomes" id="UP000501690"/>
    </source>
</evidence>